<dbReference type="PANTHER" id="PTHR43103">
    <property type="entry name" value="NUCLEOSIDE-DIPHOSPHATE-SUGAR EPIMERASE"/>
    <property type="match status" value="1"/>
</dbReference>
<dbReference type="Gene3D" id="3.40.50.720">
    <property type="entry name" value="NAD(P)-binding Rossmann-like Domain"/>
    <property type="match status" value="1"/>
</dbReference>
<evidence type="ECO:0000256" key="2">
    <source>
        <dbReference type="ARBA" id="ARBA00023002"/>
    </source>
</evidence>
<comment type="similarity">
    <text evidence="1">Belongs to the NAD(P)-dependent epimerase/dehydratase family.</text>
</comment>
<reference evidence="5 6" key="1">
    <citation type="journal article" date="2014" name="Front. Genet.">
        <title>Genome and metabolic network of "Candidatus Phaeomarinobacter ectocarpi" Ec32, a new candidate genus of Alphaproteobacteria frequently associated with brown algae.</title>
        <authorList>
            <person name="Dittami S.M."/>
            <person name="Barbeyron T."/>
            <person name="Boyen C."/>
            <person name="Cambefort J."/>
            <person name="Collet G."/>
            <person name="Delage L."/>
            <person name="Gobet A."/>
            <person name="Groisillier A."/>
            <person name="Leblanc C."/>
            <person name="Michel G."/>
            <person name="Scornet D."/>
            <person name="Siegel A."/>
            <person name="Tapia J.E."/>
            <person name="Tonon T."/>
        </authorList>
    </citation>
    <scope>NUCLEOTIDE SEQUENCE [LARGE SCALE GENOMIC DNA]</scope>
    <source>
        <strain evidence="5 6">Ec32</strain>
    </source>
</reference>
<dbReference type="InterPro" id="IPR001509">
    <property type="entry name" value="Epimerase_deHydtase"/>
</dbReference>
<dbReference type="RefSeq" id="WP_043950021.1">
    <property type="nucleotide sequence ID" value="NZ_HG966617.1"/>
</dbReference>
<dbReference type="HOGENOM" id="CLU_958735_0_0_5"/>
<dbReference type="Pfam" id="PF01370">
    <property type="entry name" value="Epimerase"/>
    <property type="match status" value="1"/>
</dbReference>
<gene>
    <name evidence="5" type="ORF">BN1012_Phect1123</name>
</gene>
<dbReference type="EMBL" id="HG966617">
    <property type="protein sequence ID" value="CDO59337.1"/>
    <property type="molecule type" value="Genomic_DNA"/>
</dbReference>
<dbReference type="OrthoDB" id="9801785at2"/>
<sequence length="294" mass="30334">MRVAVTGAGGFAGGHIARHLKSAGMDVTGVVRSVRPDTPASLAHVDVQQADLASGIAFSTPINALVHCAAEIPARCPDADQLYAANVDAARNVFSAAVEAGATHIIFCSSMSAFGTITADLVTPQTPVSDPDSYGRSKLAGETMLDEMVTARPDVGSVSLRLPGIVGPGSHDNFLSAAAGRMLAGDPVNARNPDAPFNNILPVMSLARFVGHLVSHPLQGHTRLTLAAEQPAPIRQILAEIQAGAGTNVPVAFGTGGHSFLVSSKDASKLGYQPPDALQAARQFGQDCRDFNGL</sequence>
<accession>X5MCM5</accession>
<dbReference type="EC" id="5.1.3.2" evidence="5"/>
<keyword evidence="5" id="KW-0413">Isomerase</keyword>
<dbReference type="GO" id="GO:0016491">
    <property type="term" value="F:oxidoreductase activity"/>
    <property type="evidence" value="ECO:0007669"/>
    <property type="project" value="UniProtKB-KW"/>
</dbReference>
<dbReference type="STRING" id="1458461.BN1012_Phect1123"/>
<proteinExistence type="inferred from homology"/>
<dbReference type="KEGG" id="pect:BN1012_Phect1123"/>
<evidence type="ECO:0000256" key="3">
    <source>
        <dbReference type="ARBA" id="ARBA00023027"/>
    </source>
</evidence>
<protein>
    <submittedName>
        <fullName evidence="5">UDP-glucose 4-epimerase</fullName>
        <ecNumber evidence="5">5.1.3.2</ecNumber>
    </submittedName>
</protein>
<keyword evidence="2" id="KW-0560">Oxidoreductase</keyword>
<dbReference type="PANTHER" id="PTHR43103:SF5">
    <property type="entry name" value="4-EPIMERASE, PUTATIVE (AFU_ORTHOLOGUE AFUA_7G00360)-RELATED"/>
    <property type="match status" value="1"/>
</dbReference>
<dbReference type="GO" id="GO:0003978">
    <property type="term" value="F:UDP-glucose 4-epimerase activity"/>
    <property type="evidence" value="ECO:0007669"/>
    <property type="project" value="UniProtKB-EC"/>
</dbReference>
<evidence type="ECO:0000256" key="1">
    <source>
        <dbReference type="ARBA" id="ARBA00007637"/>
    </source>
</evidence>
<name>X5MCM5_9HYPH</name>
<feature type="domain" description="NAD-dependent epimerase/dehydratase" evidence="4">
    <location>
        <begin position="3"/>
        <end position="188"/>
    </location>
</feature>
<keyword evidence="6" id="KW-1185">Reference proteome</keyword>
<evidence type="ECO:0000259" key="4">
    <source>
        <dbReference type="Pfam" id="PF01370"/>
    </source>
</evidence>
<organism evidence="5 6">
    <name type="scientific">Candidatus Phaeomarinibacter ectocarpi</name>
    <dbReference type="NCBI Taxonomy" id="1458461"/>
    <lineage>
        <taxon>Bacteria</taxon>
        <taxon>Pseudomonadati</taxon>
        <taxon>Pseudomonadota</taxon>
        <taxon>Alphaproteobacteria</taxon>
        <taxon>Hyphomicrobiales</taxon>
        <taxon>Parvibaculaceae</taxon>
        <taxon>Candidatus Phaeomarinibacter</taxon>
    </lineage>
</organism>
<dbReference type="AlphaFoldDB" id="X5MCM5"/>
<dbReference type="Proteomes" id="UP000032160">
    <property type="component" value="Chromosome I"/>
</dbReference>
<evidence type="ECO:0000313" key="6">
    <source>
        <dbReference type="Proteomes" id="UP000032160"/>
    </source>
</evidence>
<dbReference type="SUPFAM" id="SSF51735">
    <property type="entry name" value="NAD(P)-binding Rossmann-fold domains"/>
    <property type="match status" value="1"/>
</dbReference>
<keyword evidence="3" id="KW-0520">NAD</keyword>
<evidence type="ECO:0000313" key="5">
    <source>
        <dbReference type="EMBL" id="CDO59337.1"/>
    </source>
</evidence>
<dbReference type="InterPro" id="IPR036291">
    <property type="entry name" value="NAD(P)-bd_dom_sf"/>
</dbReference>